<name>A0A3P7KZ91_STRVU</name>
<accession>A0A3P7KZ91</accession>
<dbReference type="InterPro" id="IPR014044">
    <property type="entry name" value="CAP_dom"/>
</dbReference>
<sequence length="154" mass="16791">MEQQAQDAIKSCSIDTDGKGIIAYNSMKWYSSNPKAYADPSIQINRTLTNWWGEARENGVKSGNIYTGILYSFANMVFSETTKIGCAYKVCRGKGTTLAIICTYNEIAYFDGNPMWETGQPCKVGADCTTFEKSGCSDGLCTKGPPIPGETCEV</sequence>
<feature type="domain" description="SCP" evidence="1">
    <location>
        <begin position="2"/>
        <end position="104"/>
    </location>
</feature>
<dbReference type="OrthoDB" id="5876828at2759"/>
<organism evidence="2 3">
    <name type="scientific">Strongylus vulgaris</name>
    <name type="common">Blood worm</name>
    <dbReference type="NCBI Taxonomy" id="40348"/>
    <lineage>
        <taxon>Eukaryota</taxon>
        <taxon>Metazoa</taxon>
        <taxon>Ecdysozoa</taxon>
        <taxon>Nematoda</taxon>
        <taxon>Chromadorea</taxon>
        <taxon>Rhabditida</taxon>
        <taxon>Rhabditina</taxon>
        <taxon>Rhabditomorpha</taxon>
        <taxon>Strongyloidea</taxon>
        <taxon>Strongylidae</taxon>
        <taxon>Strongylus</taxon>
    </lineage>
</organism>
<reference evidence="2 3" key="1">
    <citation type="submission" date="2018-11" db="EMBL/GenBank/DDBJ databases">
        <authorList>
            <consortium name="Pathogen Informatics"/>
        </authorList>
    </citation>
    <scope>NUCLEOTIDE SEQUENCE [LARGE SCALE GENOMIC DNA]</scope>
</reference>
<dbReference type="Proteomes" id="UP000270094">
    <property type="component" value="Unassembled WGS sequence"/>
</dbReference>
<gene>
    <name evidence="2" type="ORF">SVUK_LOCUS7500</name>
</gene>
<dbReference type="Pfam" id="PF00188">
    <property type="entry name" value="CAP"/>
    <property type="match status" value="1"/>
</dbReference>
<dbReference type="Gene3D" id="3.40.33.10">
    <property type="entry name" value="CAP"/>
    <property type="match status" value="1"/>
</dbReference>
<keyword evidence="3" id="KW-1185">Reference proteome</keyword>
<evidence type="ECO:0000313" key="2">
    <source>
        <dbReference type="EMBL" id="VDM72502.1"/>
    </source>
</evidence>
<proteinExistence type="predicted"/>
<dbReference type="AlphaFoldDB" id="A0A3P7KZ91"/>
<dbReference type="EMBL" id="UYYB01025635">
    <property type="protein sequence ID" value="VDM72502.1"/>
    <property type="molecule type" value="Genomic_DNA"/>
</dbReference>
<dbReference type="InterPro" id="IPR035940">
    <property type="entry name" value="CAP_sf"/>
</dbReference>
<evidence type="ECO:0000259" key="1">
    <source>
        <dbReference type="Pfam" id="PF00188"/>
    </source>
</evidence>
<dbReference type="SUPFAM" id="SSF55797">
    <property type="entry name" value="PR-1-like"/>
    <property type="match status" value="1"/>
</dbReference>
<protein>
    <recommendedName>
        <fullName evidence="1">SCP domain-containing protein</fullName>
    </recommendedName>
</protein>
<evidence type="ECO:0000313" key="3">
    <source>
        <dbReference type="Proteomes" id="UP000270094"/>
    </source>
</evidence>